<sequence length="179" mass="20604">MILMNDEMVVKAESNCNVQGYTIVLSQWDIGLIFAHRLLTVFDSNKRFVAELDGLVVNKNGKIKPIGYLRSDRLKVFEFKSPHLYREDQEQVVLFSSTKEYVMRKWHLALRAKDILNEKYLPYPFLGMGENSNSVASTLIKCMGLEELEIPHAKIAPYQGRILLDDSVITQIQNSRIHC</sequence>
<evidence type="ECO:0000313" key="2">
    <source>
        <dbReference type="Proteomes" id="UP000007038"/>
    </source>
</evidence>
<evidence type="ECO:0000313" key="1">
    <source>
        <dbReference type="EMBL" id="ADR52106.1"/>
    </source>
</evidence>
<proteinExistence type="predicted"/>
<dbReference type="AlphaFoldDB" id="E4UCL6"/>
<dbReference type="KEGG" id="lso:CKC_01775"/>
<dbReference type="EMBL" id="CP002371">
    <property type="protein sequence ID" value="ADR52106.1"/>
    <property type="molecule type" value="Genomic_DNA"/>
</dbReference>
<reference key="2">
    <citation type="submission" date="2010-11" db="EMBL/GenBank/DDBJ databases">
        <authorList>
            <person name="Lin H."/>
            <person name="Doddapaneni H.V."/>
            <person name="Lou B."/>
            <person name="Civerolo E.L."/>
            <person name="Chen C."/>
            <person name="Duan Y."/>
            <person name="Zhou L."/>
            <person name="Glynn J."/>
        </authorList>
    </citation>
    <scope>NUCLEOTIDE SEQUENCE</scope>
    <source>
        <strain>CLso-ZC1</strain>
    </source>
</reference>
<dbReference type="HOGENOM" id="CLU_1585835_0_0_5"/>
<organism evidence="1 2">
    <name type="scientific">Liberibacter solanacearum (strain CLso-ZC1)</name>
    <dbReference type="NCBI Taxonomy" id="658172"/>
    <lineage>
        <taxon>Bacteria</taxon>
        <taxon>Pseudomonadati</taxon>
        <taxon>Pseudomonadota</taxon>
        <taxon>Alphaproteobacteria</taxon>
        <taxon>Hyphomicrobiales</taxon>
        <taxon>Rhizobiaceae</taxon>
        <taxon>Liberibacter</taxon>
    </lineage>
</organism>
<dbReference type="eggNOG" id="ENOG50338BX">
    <property type="taxonomic scope" value="Bacteria"/>
</dbReference>
<accession>E4UCL6</accession>
<protein>
    <submittedName>
        <fullName evidence="1">Uncharacterized protein</fullName>
    </submittedName>
</protein>
<reference evidence="2" key="1">
    <citation type="submission" date="2010-11" db="EMBL/GenBank/DDBJ databases">
        <title>Complete genome sequence of Candidatus Liberibacter solanacearum CLso-ZC1.</title>
        <authorList>
            <person name="Lin H."/>
            <person name="Doddapaneni H.V."/>
            <person name="Lou B."/>
            <person name="Civerolo E.L."/>
            <person name="Chen C."/>
            <person name="Duan Y."/>
            <person name="Zhou L."/>
            <person name="Glynn J."/>
        </authorList>
    </citation>
    <scope>NUCLEOTIDE SEQUENCE [LARGE SCALE GENOMIC DNA]</scope>
    <source>
        <strain evidence="2">CLso-ZC1</strain>
    </source>
</reference>
<name>E4UCL6_LIBSC</name>
<reference evidence="1 2" key="3">
    <citation type="journal article" date="2011" name="PLoS ONE">
        <title>The Complete Genome Sequence of 'Candidatus Liberibacter solanacearum', the Bacterium Associated with Potato Zebra Chip Disease.</title>
        <authorList>
            <person name="Lin H."/>
            <person name="Lou B."/>
            <person name="Glynn J.M."/>
            <person name="Doddapaneni H."/>
            <person name="Civerolo E.L."/>
            <person name="Chen C."/>
            <person name="Duan Y."/>
            <person name="Zhou L."/>
            <person name="Vahling C.M."/>
        </authorList>
    </citation>
    <scope>NUCLEOTIDE SEQUENCE [LARGE SCALE GENOMIC DNA]</scope>
    <source>
        <strain evidence="1 2">CLso-ZC1</strain>
    </source>
</reference>
<dbReference type="Proteomes" id="UP000007038">
    <property type="component" value="Chromosome"/>
</dbReference>
<gene>
    <name evidence="1" type="ordered locus">CKC_01775</name>
</gene>